<dbReference type="SUPFAM" id="SSF52091">
    <property type="entry name" value="SpoIIaa-like"/>
    <property type="match status" value="1"/>
</dbReference>
<dbReference type="InterPro" id="IPR036513">
    <property type="entry name" value="STAS_dom_sf"/>
</dbReference>
<dbReference type="Gene3D" id="3.30.750.24">
    <property type="entry name" value="STAS domain"/>
    <property type="match status" value="1"/>
</dbReference>
<dbReference type="InterPro" id="IPR002645">
    <property type="entry name" value="STAS_dom"/>
</dbReference>
<evidence type="ECO:0000313" key="2">
    <source>
        <dbReference type="EMBL" id="MEI5687506.1"/>
    </source>
</evidence>
<name>A0ABU8H3C0_9SPHN</name>
<dbReference type="EMBL" id="JBBBDM010000003">
    <property type="protein sequence ID" value="MEI5687506.1"/>
    <property type="molecule type" value="Genomic_DNA"/>
</dbReference>
<gene>
    <name evidence="2" type="ORF">V8201_10505</name>
</gene>
<evidence type="ECO:0000259" key="1">
    <source>
        <dbReference type="PROSITE" id="PS50801"/>
    </source>
</evidence>
<dbReference type="InterPro" id="IPR058548">
    <property type="entry name" value="MlaB-like_STAS"/>
</dbReference>
<organism evidence="2 3">
    <name type="scientific">Sphingomonas kyungheensis</name>
    <dbReference type="NCBI Taxonomy" id="1069987"/>
    <lineage>
        <taxon>Bacteria</taxon>
        <taxon>Pseudomonadati</taxon>
        <taxon>Pseudomonadota</taxon>
        <taxon>Alphaproteobacteria</taxon>
        <taxon>Sphingomonadales</taxon>
        <taxon>Sphingomonadaceae</taxon>
        <taxon>Sphingomonas</taxon>
    </lineage>
</organism>
<protein>
    <submittedName>
        <fullName evidence="2">STAS domain-containing protein</fullName>
    </submittedName>
</protein>
<keyword evidence="3" id="KW-1185">Reference proteome</keyword>
<accession>A0ABU8H3C0</accession>
<comment type="caution">
    <text evidence="2">The sequence shown here is derived from an EMBL/GenBank/DDBJ whole genome shotgun (WGS) entry which is preliminary data.</text>
</comment>
<feature type="domain" description="STAS" evidence="1">
    <location>
        <begin position="35"/>
        <end position="104"/>
    </location>
</feature>
<dbReference type="PROSITE" id="PS50801">
    <property type="entry name" value="STAS"/>
    <property type="match status" value="1"/>
</dbReference>
<dbReference type="Proteomes" id="UP001367771">
    <property type="component" value="Unassembled WGS sequence"/>
</dbReference>
<sequence length="104" mass="11146">MATNSLVFNENACLQSIGDIAGPLLESIDAHADTVIDLSQATRIDLSILQLLVSARRHADQIGHDLRLAQPADARLTTLLDAAGFLTAIVPADATFWFHGDLPQ</sequence>
<dbReference type="Pfam" id="PF13466">
    <property type="entry name" value="STAS_2"/>
    <property type="match status" value="1"/>
</dbReference>
<evidence type="ECO:0000313" key="3">
    <source>
        <dbReference type="Proteomes" id="UP001367771"/>
    </source>
</evidence>
<proteinExistence type="predicted"/>
<reference evidence="2 3" key="1">
    <citation type="journal article" date="2013" name="Int. J. Syst. Evol. Microbiol.">
        <title>Sphingomonas kyungheensis sp. nov., a bacterium with ginsenoside-converting activity isolated from soil of a ginseng field.</title>
        <authorList>
            <person name="Son H.M."/>
            <person name="Yang J.E."/>
            <person name="Park Y."/>
            <person name="Han C.K."/>
            <person name="Kim S.G."/>
            <person name="Kook M."/>
            <person name="Yi T.H."/>
        </authorList>
    </citation>
    <scope>NUCLEOTIDE SEQUENCE [LARGE SCALE GENOMIC DNA]</scope>
    <source>
        <strain evidence="2 3">LMG 26582</strain>
    </source>
</reference>
<dbReference type="RefSeq" id="WP_037535412.1">
    <property type="nucleotide sequence ID" value="NZ_JBBBDM010000003.1"/>
</dbReference>